<name>A0A3G9IT07_9BACL</name>
<keyword evidence="2" id="KW-1185">Reference proteome</keyword>
<reference evidence="1 2" key="1">
    <citation type="submission" date="2018-11" db="EMBL/GenBank/DDBJ databases">
        <title>Complete genome sequence of Paenibacillus baekrokdamisoli strain KCTC 33723.</title>
        <authorList>
            <person name="Kang S.W."/>
            <person name="Lee K.C."/>
            <person name="Kim K.K."/>
            <person name="Kim J.S."/>
            <person name="Kim D.S."/>
            <person name="Ko S.H."/>
            <person name="Yang S.H."/>
            <person name="Lee J.S."/>
        </authorList>
    </citation>
    <scope>NUCLEOTIDE SEQUENCE [LARGE SCALE GENOMIC DNA]</scope>
    <source>
        <strain evidence="1 2">KCTC 33723</strain>
    </source>
</reference>
<dbReference type="OrthoDB" id="2606457at2"/>
<proteinExistence type="predicted"/>
<dbReference type="KEGG" id="pbk:Back11_05100"/>
<sequence length="252" mass="28385">MNKLIIVIMCAAFMILTTGCEGVFNTIKKNTVMVKKVTNEHKTNEINYDGVLSQEAVKTLSLNAVNKYYNEKLTMNEVQFELMAVEQKKLKDLLQRIHYGVVERPQVILGSQVDFAEALNKIPNGLFYMTLTQSSAPNDVYDIVLNARDGDVVKVSKKEQEPRAAYGDTRQTMIVDEMSGIAAQFIQDKGSYALTELTLDKKSIRWGSNVELFYMSKGKQTLSYSVVVDLITKQVVGFNKDVMAILSYYSQS</sequence>
<dbReference type="PROSITE" id="PS51257">
    <property type="entry name" value="PROKAR_LIPOPROTEIN"/>
    <property type="match status" value="1"/>
</dbReference>
<evidence type="ECO:0000313" key="1">
    <source>
        <dbReference type="EMBL" id="BBH19165.1"/>
    </source>
</evidence>
<dbReference type="EMBL" id="AP019308">
    <property type="protein sequence ID" value="BBH19165.1"/>
    <property type="molecule type" value="Genomic_DNA"/>
</dbReference>
<protein>
    <submittedName>
        <fullName evidence="1">Uncharacterized protein</fullName>
    </submittedName>
</protein>
<evidence type="ECO:0000313" key="2">
    <source>
        <dbReference type="Proteomes" id="UP000275368"/>
    </source>
</evidence>
<accession>A0A3G9IT07</accession>
<dbReference type="AlphaFoldDB" id="A0A3G9IT07"/>
<gene>
    <name evidence="1" type="ORF">Back11_05100</name>
</gene>
<dbReference type="Proteomes" id="UP000275368">
    <property type="component" value="Chromosome"/>
</dbReference>
<organism evidence="1 2">
    <name type="scientific">Paenibacillus baekrokdamisoli</name>
    <dbReference type="NCBI Taxonomy" id="1712516"/>
    <lineage>
        <taxon>Bacteria</taxon>
        <taxon>Bacillati</taxon>
        <taxon>Bacillota</taxon>
        <taxon>Bacilli</taxon>
        <taxon>Bacillales</taxon>
        <taxon>Paenibacillaceae</taxon>
        <taxon>Paenibacillus</taxon>
    </lineage>
</organism>
<dbReference type="RefSeq" id="WP_125653553.1">
    <property type="nucleotide sequence ID" value="NZ_AP019308.1"/>
</dbReference>